<dbReference type="InterPro" id="IPR017853">
    <property type="entry name" value="GH"/>
</dbReference>
<dbReference type="EC" id="3.2.1.22" evidence="6"/>
<evidence type="ECO:0000313" key="8">
    <source>
        <dbReference type="Proteomes" id="UP000287394"/>
    </source>
</evidence>
<keyword evidence="5 6" id="KW-0326">Glycosidase</keyword>
<organism evidence="7 8">
    <name type="scientific">Capsulimonas corticalis</name>
    <dbReference type="NCBI Taxonomy" id="2219043"/>
    <lineage>
        <taxon>Bacteria</taxon>
        <taxon>Bacillati</taxon>
        <taxon>Armatimonadota</taxon>
        <taxon>Armatimonadia</taxon>
        <taxon>Capsulimonadales</taxon>
        <taxon>Capsulimonadaceae</taxon>
        <taxon>Capsulimonas</taxon>
    </lineage>
</organism>
<dbReference type="InterPro" id="IPR038637">
    <property type="entry name" value="NPCBM_sf"/>
</dbReference>
<dbReference type="Gene3D" id="3.20.20.70">
    <property type="entry name" value="Aldolase class I"/>
    <property type="match status" value="1"/>
</dbReference>
<evidence type="ECO:0000256" key="3">
    <source>
        <dbReference type="ARBA" id="ARBA00022801"/>
    </source>
</evidence>
<dbReference type="Gene3D" id="2.60.40.10">
    <property type="entry name" value="Immunoglobulins"/>
    <property type="match status" value="1"/>
</dbReference>
<dbReference type="PRINTS" id="PR00740">
    <property type="entry name" value="GLHYDRLASE27"/>
</dbReference>
<dbReference type="Pfam" id="PF08305">
    <property type="entry name" value="NPCBM"/>
    <property type="match status" value="1"/>
</dbReference>
<dbReference type="InterPro" id="IPR013780">
    <property type="entry name" value="Glyco_hydro_b"/>
</dbReference>
<dbReference type="SMART" id="SM00776">
    <property type="entry name" value="NPCBM"/>
    <property type="match status" value="1"/>
</dbReference>
<dbReference type="PANTHER" id="PTHR11452">
    <property type="entry name" value="ALPHA-GALACTOSIDASE/ALPHA-N-ACETYLGALACTOSAMINIDASE"/>
    <property type="match status" value="1"/>
</dbReference>
<reference evidence="7 8" key="1">
    <citation type="journal article" date="2019" name="Int. J. Syst. Evol. Microbiol.">
        <title>Capsulimonas corticalis gen. nov., sp. nov., an aerobic capsulated bacterium, of a novel bacterial order, Capsulimonadales ord. nov., of the class Armatimonadia of the phylum Armatimonadetes.</title>
        <authorList>
            <person name="Li J."/>
            <person name="Kudo C."/>
            <person name="Tonouchi A."/>
        </authorList>
    </citation>
    <scope>NUCLEOTIDE SEQUENCE [LARGE SCALE GENOMIC DNA]</scope>
    <source>
        <strain evidence="7 8">AX-7</strain>
    </source>
</reference>
<dbReference type="RefSeq" id="WP_119323993.1">
    <property type="nucleotide sequence ID" value="NZ_AP025739.1"/>
</dbReference>
<evidence type="ECO:0000256" key="5">
    <source>
        <dbReference type="ARBA" id="ARBA00023295"/>
    </source>
</evidence>
<name>A0A402D3C5_9BACT</name>
<dbReference type="Gene3D" id="2.60.40.1180">
    <property type="entry name" value="Golgi alpha-mannosidase II"/>
    <property type="match status" value="1"/>
</dbReference>
<dbReference type="InterPro" id="IPR013785">
    <property type="entry name" value="Aldolase_TIM"/>
</dbReference>
<dbReference type="SUPFAM" id="SSF49785">
    <property type="entry name" value="Galactose-binding domain-like"/>
    <property type="match status" value="1"/>
</dbReference>
<keyword evidence="3 6" id="KW-0378">Hydrolase</keyword>
<dbReference type="Proteomes" id="UP000287394">
    <property type="component" value="Chromosome"/>
</dbReference>
<comment type="similarity">
    <text evidence="1 6">Belongs to the glycosyl hydrolase 27 family.</text>
</comment>
<dbReference type="Pfam" id="PF05345">
    <property type="entry name" value="He_PIG"/>
    <property type="match status" value="1"/>
</dbReference>
<evidence type="ECO:0000256" key="6">
    <source>
        <dbReference type="RuleBase" id="RU361168"/>
    </source>
</evidence>
<dbReference type="InterPro" id="IPR008979">
    <property type="entry name" value="Galactose-bd-like_sf"/>
</dbReference>
<dbReference type="SUPFAM" id="SSF51011">
    <property type="entry name" value="Glycosyl hydrolase domain"/>
    <property type="match status" value="1"/>
</dbReference>
<dbReference type="Gene3D" id="2.60.120.1060">
    <property type="entry name" value="NPCBM/NEW2 domain"/>
    <property type="match status" value="1"/>
</dbReference>
<gene>
    <name evidence="7" type="ORF">CCAX7_005850</name>
</gene>
<dbReference type="InterPro" id="IPR041233">
    <property type="entry name" value="Melibiase_C"/>
</dbReference>
<dbReference type="SUPFAM" id="SSF51445">
    <property type="entry name" value="(Trans)glycosidases"/>
    <property type="match status" value="1"/>
</dbReference>
<keyword evidence="4 6" id="KW-1015">Disulfide bond</keyword>
<protein>
    <recommendedName>
        <fullName evidence="6">Alpha-galactosidase</fullName>
        <ecNumber evidence="6">3.2.1.22</ecNumber>
    </recommendedName>
    <alternativeName>
        <fullName evidence="6">Melibiase</fullName>
    </alternativeName>
</protein>
<keyword evidence="2" id="KW-0732">Signal</keyword>
<evidence type="ECO:0000256" key="2">
    <source>
        <dbReference type="ARBA" id="ARBA00022729"/>
    </source>
</evidence>
<dbReference type="PROSITE" id="PS00512">
    <property type="entry name" value="ALPHA_GALACTOSIDASE"/>
    <property type="match status" value="1"/>
</dbReference>
<evidence type="ECO:0000256" key="1">
    <source>
        <dbReference type="ARBA" id="ARBA00009743"/>
    </source>
</evidence>
<dbReference type="InterPro" id="IPR013222">
    <property type="entry name" value="Glyco_hyd_98_carb-bd"/>
</dbReference>
<dbReference type="SUPFAM" id="SSF49313">
    <property type="entry name" value="Cadherin-like"/>
    <property type="match status" value="1"/>
</dbReference>
<dbReference type="InterPro" id="IPR000111">
    <property type="entry name" value="Glyco_hydro_27/36_CS"/>
</dbReference>
<dbReference type="EMBL" id="AP025739">
    <property type="protein sequence ID" value="BDI28534.1"/>
    <property type="molecule type" value="Genomic_DNA"/>
</dbReference>
<dbReference type="Pfam" id="PF16499">
    <property type="entry name" value="Melibiase_2"/>
    <property type="match status" value="1"/>
</dbReference>
<dbReference type="InterPro" id="IPR013783">
    <property type="entry name" value="Ig-like_fold"/>
</dbReference>
<evidence type="ECO:0000313" key="7">
    <source>
        <dbReference type="EMBL" id="BDI28534.1"/>
    </source>
</evidence>
<dbReference type="Pfam" id="PF17801">
    <property type="entry name" value="Melibiase_C"/>
    <property type="match status" value="1"/>
</dbReference>
<dbReference type="GO" id="GO:0004557">
    <property type="term" value="F:alpha-galactosidase activity"/>
    <property type="evidence" value="ECO:0007669"/>
    <property type="project" value="UniProtKB-EC"/>
</dbReference>
<accession>A0A402D3C5</accession>
<keyword evidence="8" id="KW-1185">Reference proteome</keyword>
<dbReference type="OrthoDB" id="9807519at2"/>
<dbReference type="CDD" id="cd14792">
    <property type="entry name" value="GH27"/>
    <property type="match status" value="1"/>
</dbReference>
<dbReference type="InterPro" id="IPR015919">
    <property type="entry name" value="Cadherin-like_sf"/>
</dbReference>
<proteinExistence type="inferred from homology"/>
<dbReference type="GO" id="GO:0016020">
    <property type="term" value="C:membrane"/>
    <property type="evidence" value="ECO:0007669"/>
    <property type="project" value="InterPro"/>
</dbReference>
<dbReference type="KEGG" id="ccot:CCAX7_005850"/>
<dbReference type="AlphaFoldDB" id="A0A402D3C5"/>
<evidence type="ECO:0000256" key="4">
    <source>
        <dbReference type="ARBA" id="ARBA00023157"/>
    </source>
</evidence>
<sequence length="669" mass="71271">MIVPITRFRKRRNNAICAAITLPALLASVASVHAQTAADLAAATPPAHAVWLETTDISQMQAGWGAPAVDKTIDGHPLTLKGTVFPHGVGTHAPSSFHVLLHGGATRFSAVVGADDETQGHEASVTFQVVVDDKTVAQTPVLRPGDAPQLISVDLTGAKDLLLKVGDGGDGISFDHADWGGAAITLASDASPKPEAYVIPQTPPRLVIPTPDPKPAIHGPRITGVTPGHPFLFRIPATGDGPLTFSAKNLPAGLTLSSGTGIITGALTAAGTTDVTLTVRGAKGTATRTLTIIGGDKKVAQTPPMGWNSWNVWGTSVTEERVKASADQMLQSGLAGHGYGYINIDDAWEAGRDADGKIQTNEKFPDIKALGDYIHGLGLRFGIYSSPGTKTCGGYTASYQHEQQDADSYAAWGVDYLKYDWCSYEDVAKGDHSLPSLQKPYLVMSDALSKVNRDIVFSFCQYGMGDVWKWGAETGGNSWRTTGDIQDNWGSLHDIYTHQAGHEVYAGPGHWNDPDMLMVGIVGFGNTHPTHLKPNEQILHMSMWCLLSSPLLIGCDMTRLDPFTLALLSNDEALDINQDPLGKPAARVTTADDKDVWARPLFDGTHAVGLVNGTDEPATITARWSDLGVKGKQPVRDLWLHKDLGAFADSYSVEVPAHGCVLLKIGKSK</sequence>
<dbReference type="GO" id="GO:0005975">
    <property type="term" value="P:carbohydrate metabolic process"/>
    <property type="evidence" value="ECO:0007669"/>
    <property type="project" value="InterPro"/>
</dbReference>
<dbReference type="InterPro" id="IPR002241">
    <property type="entry name" value="Glyco_hydro_27"/>
</dbReference>
<dbReference type="FunFam" id="2.60.40.1180:FF:000008">
    <property type="entry name" value="Alpha-galactosidase"/>
    <property type="match status" value="1"/>
</dbReference>
<dbReference type="GO" id="GO:0005509">
    <property type="term" value="F:calcium ion binding"/>
    <property type="evidence" value="ECO:0007669"/>
    <property type="project" value="InterPro"/>
</dbReference>
<dbReference type="PANTHER" id="PTHR11452:SF75">
    <property type="entry name" value="ALPHA-GALACTOSIDASE MEL1"/>
    <property type="match status" value="1"/>
</dbReference>
<comment type="catalytic activity">
    <reaction evidence="6">
        <text>Hydrolysis of terminal, non-reducing alpha-D-galactose residues in alpha-D-galactosides, including galactose oligosaccharides, galactomannans and galactolipids.</text>
        <dbReference type="EC" id="3.2.1.22"/>
    </reaction>
</comment>